<accession>A0ACC1SFD7</accession>
<evidence type="ECO:0000313" key="2">
    <source>
        <dbReference type="Proteomes" id="UP001148662"/>
    </source>
</evidence>
<sequence length="73" mass="7857">MLSIPRAEDPLQLFRHIAAIKTFAEPFVHAVIPVAIADACRQRGGFSSGFGGEGFRRHGGVSHSTMPGHSEIE</sequence>
<proteinExistence type="predicted"/>
<comment type="caution">
    <text evidence="1">The sequence shown here is derived from an EMBL/GenBank/DDBJ whole genome shotgun (WGS) entry which is preliminary data.</text>
</comment>
<protein>
    <submittedName>
        <fullName evidence="1">Uncharacterized protein</fullName>
    </submittedName>
</protein>
<dbReference type="Proteomes" id="UP001148662">
    <property type="component" value="Unassembled WGS sequence"/>
</dbReference>
<dbReference type="EMBL" id="JANHOG010001349">
    <property type="protein sequence ID" value="KAJ3538551.1"/>
    <property type="molecule type" value="Genomic_DNA"/>
</dbReference>
<organism evidence="1 2">
    <name type="scientific">Phlebia brevispora</name>
    <dbReference type="NCBI Taxonomy" id="194682"/>
    <lineage>
        <taxon>Eukaryota</taxon>
        <taxon>Fungi</taxon>
        <taxon>Dikarya</taxon>
        <taxon>Basidiomycota</taxon>
        <taxon>Agaricomycotina</taxon>
        <taxon>Agaricomycetes</taxon>
        <taxon>Polyporales</taxon>
        <taxon>Meruliaceae</taxon>
        <taxon>Phlebia</taxon>
    </lineage>
</organism>
<gene>
    <name evidence="1" type="ORF">NM688_g6500</name>
</gene>
<keyword evidence="2" id="KW-1185">Reference proteome</keyword>
<evidence type="ECO:0000313" key="1">
    <source>
        <dbReference type="EMBL" id="KAJ3538551.1"/>
    </source>
</evidence>
<name>A0ACC1SFD7_9APHY</name>
<reference evidence="1" key="1">
    <citation type="submission" date="2022-07" db="EMBL/GenBank/DDBJ databases">
        <title>Genome Sequence of Phlebia brevispora.</title>
        <authorList>
            <person name="Buettner E."/>
        </authorList>
    </citation>
    <scope>NUCLEOTIDE SEQUENCE</scope>
    <source>
        <strain evidence="1">MPL23</strain>
    </source>
</reference>